<comment type="catalytic activity">
    <reaction evidence="1">
        <text>Transfers a segment of a (1-&gt;4)-alpha-D-glucan chain to a primary hydroxy group in a similar glucan chain.</text>
        <dbReference type="EC" id="2.4.1.18"/>
    </reaction>
</comment>
<feature type="compositionally biased region" description="Polar residues" evidence="6">
    <location>
        <begin position="716"/>
        <end position="729"/>
    </location>
</feature>
<dbReference type="Gene3D" id="2.60.40.10">
    <property type="entry name" value="Immunoglobulins"/>
    <property type="match status" value="1"/>
</dbReference>
<dbReference type="Pfam" id="PF00128">
    <property type="entry name" value="Alpha-amylase"/>
    <property type="match status" value="1"/>
</dbReference>
<keyword evidence="9" id="KW-1185">Reference proteome</keyword>
<evidence type="ECO:0000313" key="8">
    <source>
        <dbReference type="EMBL" id="KAJ8905803.1"/>
    </source>
</evidence>
<dbReference type="SMART" id="SM00642">
    <property type="entry name" value="Aamy"/>
    <property type="match status" value="1"/>
</dbReference>
<dbReference type="PANTHER" id="PTHR43651:SF3">
    <property type="entry name" value="1,4-ALPHA-GLUCAN-BRANCHING ENZYME"/>
    <property type="match status" value="1"/>
</dbReference>
<feature type="region of interest" description="Disordered" evidence="6">
    <location>
        <begin position="748"/>
        <end position="826"/>
    </location>
</feature>
<dbReference type="InterPro" id="IPR013783">
    <property type="entry name" value="Ig-like_fold"/>
</dbReference>
<dbReference type="CDD" id="cd02854">
    <property type="entry name" value="E_set_GBE_euk_N"/>
    <property type="match status" value="1"/>
</dbReference>
<feature type="region of interest" description="Disordered" evidence="6">
    <location>
        <begin position="1100"/>
        <end position="1130"/>
    </location>
</feature>
<evidence type="ECO:0000256" key="5">
    <source>
        <dbReference type="ARBA" id="ARBA00060592"/>
    </source>
</evidence>
<evidence type="ECO:0000313" key="9">
    <source>
        <dbReference type="Proteomes" id="UP001157974"/>
    </source>
</evidence>
<gene>
    <name evidence="8" type="ORF">NDN08_002308</name>
</gene>
<protein>
    <recommendedName>
        <fullName evidence="3">1,4-alpha-glucan branching enzyme</fullName>
        <ecNumber evidence="3">2.4.1.18</ecNumber>
    </recommendedName>
</protein>
<sequence length="1144" mass="127154">MKGVISTTNWSSRRDGTRVISLDPLLEPYVEALKYRFGRYWELKQSLDILEKGVGEFSKGMKFFGFNIVADGILYREWAPGADAVYICGDFNNWDKSQHKLKKEDYGYWSILLPRKKDGSQMISHKSRVKTIVMTPGGMMLHRNPAASTYLLQDNSTKLFDTVFWNPPERERHVWKHRETWLKRPDSLRIYECHVGMATKEAKVGSYREFSRDILPRIKRLGYTAIQVMAVAEHAYYGSFGYHVTNPFAVSSRCGTPEDFKELVDTAHSLGLLVLMDLVHSHISSNSMDGINHFDGTDGQYFHEGEQGMHREWDSRLFNYGHWEVLRYLTSNVRWWMEEYHIDGFRFDGVSSMLYKHHGFGVEFTGDYAEYFGFHVDIDACIYLMLANELIHDINRSALTIAEEVSGAPTVCQPVPDGGLGFDMRLGMGIPSMWIKFLKGDHKDEEWSMDEILHELTNRRGDERVVSYAESHDQAIVGDKTLAHWMMGEELYHCMGKNVTPNLNMERGLALHKMIRLITYALGGDAYLNFMGNEFGHPEWIDFPREGNGFSHERARRRWDLADDEHLRFHQLEDWDVEMHKCESKYRFCRQGSSLQAVHVSNQDKVIVFERGDRLLFVFNFHPSASYTDYRVGATFPGTYEVVLDSDASNVAGLGRVHWHVKHPTTNIGATGRPYSVLLYLPARTCQVYHLETPASGFKLDPKPTNTTSEMKKPVTSVTPTSAATRHTPNENVTRTAKNAKVHYHVIGGPLPPAPTVDGQAPSLDSTSGNVPARSQTNGAMKARTETPNAVQRDMDSSKNVVSLKDVKPSKGVQLSKDLDSSEGAAKSMSEAAAKVASQTSRTDSASSGNVAVKSSLGSLLPVDNSNSRVAGEGLSQPSDSTVAAMKSSPGTTEKAHRDVSKATEKDVATSTTGSFAKELSRTAEALRNVKVKSSPADTAKVPVDTTKPGEQDLHSLNRGKTPAVEHDSTVSSGTVLASQALQEKGTTGGVAVNSRPVVDVEEHLTKSKSPGKDTDLSRSIAKSAPEQLPSKTIASTTSEKVDHRAADKQKPSTVKGRGGEVPAPRDQPHGVSDEAAVESNSSQKDDVYEELNRLVDEAISTPEKRQVASKKKVVESRSSPSKGRTNRRGLEMLTNLILAAQDF</sequence>
<accession>A0AAV8UW61</accession>
<feature type="compositionally biased region" description="Polar residues" evidence="6">
    <location>
        <begin position="970"/>
        <end position="986"/>
    </location>
</feature>
<dbReference type="Gene3D" id="3.20.20.80">
    <property type="entry name" value="Glycosidases"/>
    <property type="match status" value="1"/>
</dbReference>
<dbReference type="GO" id="GO:0005737">
    <property type="term" value="C:cytoplasm"/>
    <property type="evidence" value="ECO:0007669"/>
    <property type="project" value="TreeGrafter"/>
</dbReference>
<evidence type="ECO:0000256" key="3">
    <source>
        <dbReference type="ARBA" id="ARBA00012541"/>
    </source>
</evidence>
<reference evidence="8 9" key="1">
    <citation type="journal article" date="2023" name="Nat. Commun.">
        <title>Origin of minicircular mitochondrial genomes in red algae.</title>
        <authorList>
            <person name="Lee Y."/>
            <person name="Cho C.H."/>
            <person name="Lee Y.M."/>
            <person name="Park S.I."/>
            <person name="Yang J.H."/>
            <person name="West J.A."/>
            <person name="Bhattacharya D."/>
            <person name="Yoon H.S."/>
        </authorList>
    </citation>
    <scope>NUCLEOTIDE SEQUENCE [LARGE SCALE GENOMIC DNA]</scope>
    <source>
        <strain evidence="8 9">CCMP1338</strain>
        <tissue evidence="8">Whole cell</tissue>
    </source>
</reference>
<comment type="similarity">
    <text evidence="2">Belongs to the glycosyl hydrolase 13 family. GlgB subfamily.</text>
</comment>
<dbReference type="InterPro" id="IPR013780">
    <property type="entry name" value="Glyco_hydro_b"/>
</dbReference>
<evidence type="ECO:0000256" key="6">
    <source>
        <dbReference type="SAM" id="MobiDB-lite"/>
    </source>
</evidence>
<dbReference type="GO" id="GO:0003844">
    <property type="term" value="F:1,4-alpha-glucan branching enzyme activity"/>
    <property type="evidence" value="ECO:0007669"/>
    <property type="project" value="UniProtKB-EC"/>
</dbReference>
<evidence type="ECO:0000259" key="7">
    <source>
        <dbReference type="SMART" id="SM00642"/>
    </source>
</evidence>
<dbReference type="InterPro" id="IPR006048">
    <property type="entry name" value="A-amylase/branching_C"/>
</dbReference>
<dbReference type="EMBL" id="JAMWBK010000004">
    <property type="protein sequence ID" value="KAJ8905803.1"/>
    <property type="molecule type" value="Genomic_DNA"/>
</dbReference>
<proteinExistence type="inferred from homology"/>
<dbReference type="FunFam" id="3.20.20.80:FF:000001">
    <property type="entry name" value="1,4-alpha-glucan branching enzyme"/>
    <property type="match status" value="1"/>
</dbReference>
<dbReference type="InterPro" id="IPR014756">
    <property type="entry name" value="Ig_E-set"/>
</dbReference>
<dbReference type="PANTHER" id="PTHR43651">
    <property type="entry name" value="1,4-ALPHA-GLUCAN-BRANCHING ENZYME"/>
    <property type="match status" value="1"/>
</dbReference>
<feature type="region of interest" description="Disordered" evidence="6">
    <location>
        <begin position="859"/>
        <end position="915"/>
    </location>
</feature>
<dbReference type="InterPro" id="IPR006047">
    <property type="entry name" value="GH13_cat_dom"/>
</dbReference>
<dbReference type="Proteomes" id="UP001157974">
    <property type="component" value="Unassembled WGS sequence"/>
</dbReference>
<feature type="compositionally biased region" description="Basic and acidic residues" evidence="6">
    <location>
        <begin position="1040"/>
        <end position="1051"/>
    </location>
</feature>
<feature type="compositionally biased region" description="Basic and acidic residues" evidence="6">
    <location>
        <begin position="894"/>
        <end position="908"/>
    </location>
</feature>
<feature type="region of interest" description="Disordered" evidence="6">
    <location>
        <begin position="700"/>
        <end position="729"/>
    </location>
</feature>
<feature type="compositionally biased region" description="Basic and acidic residues" evidence="6">
    <location>
        <begin position="999"/>
        <end position="1017"/>
    </location>
</feature>
<dbReference type="Pfam" id="PF02806">
    <property type="entry name" value="Alpha-amylase_C"/>
    <property type="match status" value="1"/>
</dbReference>
<name>A0AAV8UW61_9RHOD</name>
<dbReference type="InterPro" id="IPR004193">
    <property type="entry name" value="Glyco_hydro_13_N"/>
</dbReference>
<dbReference type="Gene3D" id="2.60.40.1180">
    <property type="entry name" value="Golgi alpha-mannosidase II"/>
    <property type="match status" value="1"/>
</dbReference>
<organism evidence="8 9">
    <name type="scientific">Rhodosorus marinus</name>
    <dbReference type="NCBI Taxonomy" id="101924"/>
    <lineage>
        <taxon>Eukaryota</taxon>
        <taxon>Rhodophyta</taxon>
        <taxon>Stylonematophyceae</taxon>
        <taxon>Stylonematales</taxon>
        <taxon>Stylonemataceae</taxon>
        <taxon>Rhodosorus</taxon>
    </lineage>
</organism>
<evidence type="ECO:0000256" key="1">
    <source>
        <dbReference type="ARBA" id="ARBA00000826"/>
    </source>
</evidence>
<dbReference type="EC" id="2.4.1.18" evidence="3"/>
<evidence type="ECO:0000256" key="4">
    <source>
        <dbReference type="ARBA" id="ARBA00022679"/>
    </source>
</evidence>
<dbReference type="AlphaFoldDB" id="A0AAV8UW61"/>
<dbReference type="GO" id="GO:0005975">
    <property type="term" value="P:carbohydrate metabolic process"/>
    <property type="evidence" value="ECO:0007669"/>
    <property type="project" value="InterPro"/>
</dbReference>
<evidence type="ECO:0000256" key="2">
    <source>
        <dbReference type="ARBA" id="ARBA00009000"/>
    </source>
</evidence>
<feature type="region of interest" description="Disordered" evidence="6">
    <location>
        <begin position="929"/>
        <end position="1088"/>
    </location>
</feature>
<dbReference type="Pfam" id="PF02922">
    <property type="entry name" value="CBM_48"/>
    <property type="match status" value="1"/>
</dbReference>
<feature type="domain" description="Glycosyl hydrolase family 13 catalytic" evidence="7">
    <location>
        <begin position="201"/>
        <end position="566"/>
    </location>
</feature>
<dbReference type="SUPFAM" id="SSF81296">
    <property type="entry name" value="E set domains"/>
    <property type="match status" value="1"/>
</dbReference>
<keyword evidence="4" id="KW-0808">Transferase</keyword>
<dbReference type="SUPFAM" id="SSF51011">
    <property type="entry name" value="Glycosyl hydrolase domain"/>
    <property type="match status" value="1"/>
</dbReference>
<comment type="caution">
    <text evidence="8">The sequence shown here is derived from an EMBL/GenBank/DDBJ whole genome shotgun (WGS) entry which is preliminary data.</text>
</comment>
<feature type="compositionally biased region" description="Polar residues" evidence="6">
    <location>
        <begin position="1030"/>
        <end position="1039"/>
    </location>
</feature>
<dbReference type="CDD" id="cd11321">
    <property type="entry name" value="AmyAc_bac_euk_BE"/>
    <property type="match status" value="1"/>
</dbReference>
<feature type="compositionally biased region" description="Polar residues" evidence="6">
    <location>
        <begin position="763"/>
        <end position="779"/>
    </location>
</feature>
<dbReference type="GO" id="GO:0004553">
    <property type="term" value="F:hydrolase activity, hydrolyzing O-glycosyl compounds"/>
    <property type="evidence" value="ECO:0007669"/>
    <property type="project" value="InterPro"/>
</dbReference>
<dbReference type="SUPFAM" id="SSF51445">
    <property type="entry name" value="(Trans)glycosidases"/>
    <property type="match status" value="1"/>
</dbReference>
<dbReference type="GO" id="GO:0043169">
    <property type="term" value="F:cation binding"/>
    <property type="evidence" value="ECO:0007669"/>
    <property type="project" value="InterPro"/>
</dbReference>
<comment type="pathway">
    <text evidence="5">Glycan biosynthesis.</text>
</comment>
<dbReference type="InterPro" id="IPR017853">
    <property type="entry name" value="GH"/>
</dbReference>